<comment type="caution">
    <text evidence="2">The sequence shown here is derived from an EMBL/GenBank/DDBJ whole genome shotgun (WGS) entry which is preliminary data.</text>
</comment>
<dbReference type="EMBL" id="JAWPEI010000006">
    <property type="protein sequence ID" value="KAK4724126.1"/>
    <property type="molecule type" value="Genomic_DNA"/>
</dbReference>
<keyword evidence="3" id="KW-1185">Reference proteome</keyword>
<gene>
    <name evidence="2" type="ORF">R3W88_026905</name>
</gene>
<protein>
    <recommendedName>
        <fullName evidence="1">Retrotransposon gag domain-containing protein</fullName>
    </recommendedName>
</protein>
<reference evidence="2 3" key="1">
    <citation type="submission" date="2023-10" db="EMBL/GenBank/DDBJ databases">
        <title>Genome-Wide Identification Analysis in wild type Solanum Pinnatisectum Reveals Some Genes Defensing Phytophthora Infestans.</title>
        <authorList>
            <person name="Sun C."/>
        </authorList>
    </citation>
    <scope>NUCLEOTIDE SEQUENCE [LARGE SCALE GENOMIC DNA]</scope>
    <source>
        <strain evidence="2">LQN</strain>
        <tissue evidence="2">Leaf</tissue>
    </source>
</reference>
<dbReference type="PANTHER" id="PTHR33223">
    <property type="entry name" value="CCHC-TYPE DOMAIN-CONTAINING PROTEIN"/>
    <property type="match status" value="1"/>
</dbReference>
<evidence type="ECO:0000259" key="1">
    <source>
        <dbReference type="Pfam" id="PF03732"/>
    </source>
</evidence>
<feature type="domain" description="Retrotransposon gag" evidence="1">
    <location>
        <begin position="81"/>
        <end position="139"/>
    </location>
</feature>
<proteinExistence type="predicted"/>
<sequence length="139" mass="16118">MIQTQAITTQAQAIMAQANREVRPRVNPNASTMASRLRDLTRMNPPIFLGSKVNEDPQEFLEEVYKIVDAMGVTSIEKAELAGYQLKDVAQVWFAQWKDNRAIISGPITWEVFKKAFIDRFFPWEKREAKIEEFINLRQ</sequence>
<dbReference type="PANTHER" id="PTHR33223:SF11">
    <property type="entry name" value="ELEMENT PROTEIN, PUTATIVE-RELATED"/>
    <property type="match status" value="1"/>
</dbReference>
<accession>A0AAV9LES5</accession>
<evidence type="ECO:0000313" key="2">
    <source>
        <dbReference type="EMBL" id="KAK4724126.1"/>
    </source>
</evidence>
<evidence type="ECO:0000313" key="3">
    <source>
        <dbReference type="Proteomes" id="UP001311915"/>
    </source>
</evidence>
<dbReference type="AlphaFoldDB" id="A0AAV9LES5"/>
<dbReference type="InterPro" id="IPR005162">
    <property type="entry name" value="Retrotrans_gag_dom"/>
</dbReference>
<organism evidence="2 3">
    <name type="scientific">Solanum pinnatisectum</name>
    <name type="common">tansyleaf nightshade</name>
    <dbReference type="NCBI Taxonomy" id="50273"/>
    <lineage>
        <taxon>Eukaryota</taxon>
        <taxon>Viridiplantae</taxon>
        <taxon>Streptophyta</taxon>
        <taxon>Embryophyta</taxon>
        <taxon>Tracheophyta</taxon>
        <taxon>Spermatophyta</taxon>
        <taxon>Magnoliopsida</taxon>
        <taxon>eudicotyledons</taxon>
        <taxon>Gunneridae</taxon>
        <taxon>Pentapetalae</taxon>
        <taxon>asterids</taxon>
        <taxon>lamiids</taxon>
        <taxon>Solanales</taxon>
        <taxon>Solanaceae</taxon>
        <taxon>Solanoideae</taxon>
        <taxon>Solaneae</taxon>
        <taxon>Solanum</taxon>
    </lineage>
</organism>
<name>A0AAV9LES5_9SOLN</name>
<dbReference type="Pfam" id="PF03732">
    <property type="entry name" value="Retrotrans_gag"/>
    <property type="match status" value="1"/>
</dbReference>
<dbReference type="Proteomes" id="UP001311915">
    <property type="component" value="Unassembled WGS sequence"/>
</dbReference>